<dbReference type="Proteomes" id="UP001341840">
    <property type="component" value="Unassembled WGS sequence"/>
</dbReference>
<organism evidence="1 2">
    <name type="scientific">Stylosanthes scabra</name>
    <dbReference type="NCBI Taxonomy" id="79078"/>
    <lineage>
        <taxon>Eukaryota</taxon>
        <taxon>Viridiplantae</taxon>
        <taxon>Streptophyta</taxon>
        <taxon>Embryophyta</taxon>
        <taxon>Tracheophyta</taxon>
        <taxon>Spermatophyta</taxon>
        <taxon>Magnoliopsida</taxon>
        <taxon>eudicotyledons</taxon>
        <taxon>Gunneridae</taxon>
        <taxon>Pentapetalae</taxon>
        <taxon>rosids</taxon>
        <taxon>fabids</taxon>
        <taxon>Fabales</taxon>
        <taxon>Fabaceae</taxon>
        <taxon>Papilionoideae</taxon>
        <taxon>50 kb inversion clade</taxon>
        <taxon>dalbergioids sensu lato</taxon>
        <taxon>Dalbergieae</taxon>
        <taxon>Pterocarpus clade</taxon>
        <taxon>Stylosanthes</taxon>
    </lineage>
</organism>
<gene>
    <name evidence="1" type="ORF">PIB30_068053</name>
</gene>
<evidence type="ECO:0000313" key="2">
    <source>
        <dbReference type="Proteomes" id="UP001341840"/>
    </source>
</evidence>
<protein>
    <recommendedName>
        <fullName evidence="3">Transposase MuDR plant domain-containing protein</fullName>
    </recommendedName>
</protein>
<name>A0ABU6RMS0_9FABA</name>
<dbReference type="EMBL" id="JASCZI010030930">
    <property type="protein sequence ID" value="MED6125381.1"/>
    <property type="molecule type" value="Genomic_DNA"/>
</dbReference>
<sequence length="111" mass="12842">MRVIAICDENCPFRLYAVKMNDEDTWQLRSMNVRHNCKQVKRVGIMHSKWLGKVFKKKVENNPKAWHPKSRCGLDSTRAQAQQHYAQVPAPMPRHPESVFNTPCLGARAKV</sequence>
<evidence type="ECO:0008006" key="3">
    <source>
        <dbReference type="Google" id="ProtNLM"/>
    </source>
</evidence>
<proteinExistence type="predicted"/>
<evidence type="ECO:0000313" key="1">
    <source>
        <dbReference type="EMBL" id="MED6125381.1"/>
    </source>
</evidence>
<keyword evidence="2" id="KW-1185">Reference proteome</keyword>
<reference evidence="1 2" key="1">
    <citation type="journal article" date="2023" name="Plants (Basel)">
        <title>Bridging the Gap: Combining Genomics and Transcriptomics Approaches to Understand Stylosanthes scabra, an Orphan Legume from the Brazilian Caatinga.</title>
        <authorList>
            <person name="Ferreira-Neto J.R.C."/>
            <person name="da Silva M.D."/>
            <person name="Binneck E."/>
            <person name="de Melo N.F."/>
            <person name="da Silva R.H."/>
            <person name="de Melo A.L.T.M."/>
            <person name="Pandolfi V."/>
            <person name="Bustamante F.O."/>
            <person name="Brasileiro-Vidal A.C."/>
            <person name="Benko-Iseppon A.M."/>
        </authorList>
    </citation>
    <scope>NUCLEOTIDE SEQUENCE [LARGE SCALE GENOMIC DNA]</scope>
    <source>
        <tissue evidence="1">Leaves</tissue>
    </source>
</reference>
<comment type="caution">
    <text evidence="1">The sequence shown here is derived from an EMBL/GenBank/DDBJ whole genome shotgun (WGS) entry which is preliminary data.</text>
</comment>
<accession>A0ABU6RMS0</accession>